<keyword evidence="3" id="KW-1185">Reference proteome</keyword>
<name>A0A7J7IA73_CAMSI</name>
<comment type="caution">
    <text evidence="2">The sequence shown here is derived from an EMBL/GenBank/DDBJ whole genome shotgun (WGS) entry which is preliminary data.</text>
</comment>
<accession>A0A7J7IA73</accession>
<keyword evidence="1" id="KW-0812">Transmembrane</keyword>
<sequence>MVAAIVEEGSKSRYQSETGEYRPVSGLCYGLCSGYRPPLRYPIFPIRTYRSVFRTMREWSDYLVVLTVALVVRLLLVVGVRASKKGIVKIENANEMMKREGIGTRPFLFDLNELVAATDNFSAPNLLGR</sequence>
<evidence type="ECO:0000313" key="2">
    <source>
        <dbReference type="EMBL" id="KAF5961467.1"/>
    </source>
</evidence>
<reference evidence="3" key="1">
    <citation type="journal article" date="2020" name="Nat. Commun.">
        <title>Genome assembly of wild tea tree DASZ reveals pedigree and selection history of tea varieties.</title>
        <authorList>
            <person name="Zhang W."/>
            <person name="Zhang Y."/>
            <person name="Qiu H."/>
            <person name="Guo Y."/>
            <person name="Wan H."/>
            <person name="Zhang X."/>
            <person name="Scossa F."/>
            <person name="Alseekh S."/>
            <person name="Zhang Q."/>
            <person name="Wang P."/>
            <person name="Xu L."/>
            <person name="Schmidt M.H."/>
            <person name="Jia X."/>
            <person name="Li D."/>
            <person name="Zhu A."/>
            <person name="Guo F."/>
            <person name="Chen W."/>
            <person name="Ni D."/>
            <person name="Usadel B."/>
            <person name="Fernie A.R."/>
            <person name="Wen W."/>
        </authorList>
    </citation>
    <scope>NUCLEOTIDE SEQUENCE [LARGE SCALE GENOMIC DNA]</scope>
    <source>
        <strain evidence="3">cv. G240</strain>
    </source>
</reference>
<dbReference type="AlphaFoldDB" id="A0A7J7IA73"/>
<keyword evidence="1" id="KW-0472">Membrane</keyword>
<keyword evidence="1" id="KW-1133">Transmembrane helix</keyword>
<proteinExistence type="predicted"/>
<dbReference type="Proteomes" id="UP000593564">
    <property type="component" value="Unassembled WGS sequence"/>
</dbReference>
<organism evidence="2 3">
    <name type="scientific">Camellia sinensis</name>
    <name type="common">Tea plant</name>
    <name type="synonym">Thea sinensis</name>
    <dbReference type="NCBI Taxonomy" id="4442"/>
    <lineage>
        <taxon>Eukaryota</taxon>
        <taxon>Viridiplantae</taxon>
        <taxon>Streptophyta</taxon>
        <taxon>Embryophyta</taxon>
        <taxon>Tracheophyta</taxon>
        <taxon>Spermatophyta</taxon>
        <taxon>Magnoliopsida</taxon>
        <taxon>eudicotyledons</taxon>
        <taxon>Gunneridae</taxon>
        <taxon>Pentapetalae</taxon>
        <taxon>asterids</taxon>
        <taxon>Ericales</taxon>
        <taxon>Theaceae</taxon>
        <taxon>Camellia</taxon>
    </lineage>
</organism>
<reference evidence="2 3" key="2">
    <citation type="submission" date="2020-07" db="EMBL/GenBank/DDBJ databases">
        <title>Genome assembly of wild tea tree DASZ reveals pedigree and selection history of tea varieties.</title>
        <authorList>
            <person name="Zhang W."/>
        </authorList>
    </citation>
    <scope>NUCLEOTIDE SEQUENCE [LARGE SCALE GENOMIC DNA]</scope>
    <source>
        <strain evidence="3">cv. G240</strain>
        <tissue evidence="2">Leaf</tissue>
    </source>
</reference>
<dbReference type="EMBL" id="JACBKZ010000001">
    <property type="protein sequence ID" value="KAF5961467.1"/>
    <property type="molecule type" value="Genomic_DNA"/>
</dbReference>
<evidence type="ECO:0000313" key="3">
    <source>
        <dbReference type="Proteomes" id="UP000593564"/>
    </source>
</evidence>
<feature type="transmembrane region" description="Helical" evidence="1">
    <location>
        <begin position="62"/>
        <end position="80"/>
    </location>
</feature>
<protein>
    <submittedName>
        <fullName evidence="2">Uncharacterized protein</fullName>
    </submittedName>
</protein>
<gene>
    <name evidence="2" type="ORF">HYC85_002676</name>
</gene>
<evidence type="ECO:0000256" key="1">
    <source>
        <dbReference type="SAM" id="Phobius"/>
    </source>
</evidence>